<dbReference type="RefSeq" id="WP_385939112.1">
    <property type="nucleotide sequence ID" value="NZ_JBHSOZ010000003.1"/>
</dbReference>
<dbReference type="SUPFAM" id="SSF55298">
    <property type="entry name" value="YjgF-like"/>
    <property type="match status" value="1"/>
</dbReference>
<protein>
    <submittedName>
        <fullName evidence="2">RidA family protein</fullName>
    </submittedName>
</protein>
<dbReference type="InterPro" id="IPR035959">
    <property type="entry name" value="RutC-like_sf"/>
</dbReference>
<organism evidence="2 3">
    <name type="scientific">Thalassorhabdus alkalitolerans</name>
    <dbReference type="NCBI Taxonomy" id="2282697"/>
    <lineage>
        <taxon>Bacteria</taxon>
        <taxon>Bacillati</taxon>
        <taxon>Bacillota</taxon>
        <taxon>Bacilli</taxon>
        <taxon>Bacillales</taxon>
        <taxon>Bacillaceae</taxon>
        <taxon>Thalassorhabdus</taxon>
    </lineage>
</organism>
<dbReference type="PANTHER" id="PTHR43760:SF1">
    <property type="entry name" value="ENDORIBONUCLEASE L-PSP_CHORISMATE MUTASE-LIKE DOMAIN-CONTAINING PROTEIN"/>
    <property type="match status" value="1"/>
</dbReference>
<dbReference type="PANTHER" id="PTHR43760">
    <property type="entry name" value="ENDORIBONUCLEASE-RELATED"/>
    <property type="match status" value="1"/>
</dbReference>
<evidence type="ECO:0000313" key="2">
    <source>
        <dbReference type="EMBL" id="MFC5712075.1"/>
    </source>
</evidence>
<dbReference type="Pfam" id="PF14588">
    <property type="entry name" value="YjgF_endoribonc"/>
    <property type="match status" value="1"/>
</dbReference>
<comment type="caution">
    <text evidence="2">The sequence shown here is derived from an EMBL/GenBank/DDBJ whole genome shotgun (WGS) entry which is preliminary data.</text>
</comment>
<sequence length="156" mass="16962">MKETDTIENDLKSMGLTLPPFPKRSGNYLPAKQHGKCIYLSGITCKTNGQIEYKGKVGEDVSTEDAYYAARLCTLNHLAVIKSMVGSLEQIKSVIKLVGYVNCRDDYQDVPLVINGASDLLIELFGERGQHARCAVGVSSLPGLAAVETDLIVEVK</sequence>
<dbReference type="CDD" id="cd02199">
    <property type="entry name" value="YjgF_YER057c_UK114_like_1"/>
    <property type="match status" value="1"/>
</dbReference>
<dbReference type="InterPro" id="IPR013813">
    <property type="entry name" value="Endoribo_LPSP/chorism_mut-like"/>
</dbReference>
<accession>A0ABW0YIA6</accession>
<dbReference type="EMBL" id="JBHSOZ010000003">
    <property type="protein sequence ID" value="MFC5712075.1"/>
    <property type="molecule type" value="Genomic_DNA"/>
</dbReference>
<evidence type="ECO:0000313" key="3">
    <source>
        <dbReference type="Proteomes" id="UP001596142"/>
    </source>
</evidence>
<keyword evidence="3" id="KW-1185">Reference proteome</keyword>
<dbReference type="Proteomes" id="UP001596142">
    <property type="component" value="Unassembled WGS sequence"/>
</dbReference>
<gene>
    <name evidence="2" type="ORF">ACFPU1_04735</name>
</gene>
<reference evidence="3" key="1">
    <citation type="journal article" date="2019" name="Int. J. Syst. Evol. Microbiol.">
        <title>The Global Catalogue of Microorganisms (GCM) 10K type strain sequencing project: providing services to taxonomists for standard genome sequencing and annotation.</title>
        <authorList>
            <consortium name="The Broad Institute Genomics Platform"/>
            <consortium name="The Broad Institute Genome Sequencing Center for Infectious Disease"/>
            <person name="Wu L."/>
            <person name="Ma J."/>
        </authorList>
    </citation>
    <scope>NUCLEOTIDE SEQUENCE [LARGE SCALE GENOMIC DNA]</scope>
    <source>
        <strain evidence="3">CECT 7184</strain>
    </source>
</reference>
<dbReference type="Gene3D" id="3.30.1330.40">
    <property type="entry name" value="RutC-like"/>
    <property type="match status" value="1"/>
</dbReference>
<proteinExistence type="predicted"/>
<evidence type="ECO:0000259" key="1">
    <source>
        <dbReference type="Pfam" id="PF14588"/>
    </source>
</evidence>
<name>A0ABW0YIA6_9BACI</name>
<feature type="domain" description="Endoribonuclease L-PSP/chorismate mutase-like" evidence="1">
    <location>
        <begin position="10"/>
        <end position="136"/>
    </location>
</feature>